<feature type="chain" id="PRO_5044879082" evidence="3">
    <location>
        <begin position="27"/>
        <end position="222"/>
    </location>
</feature>
<keyword evidence="1 3" id="KW-0732">Signal</keyword>
<protein>
    <submittedName>
        <fullName evidence="4">Uncharacterized protein</fullName>
    </submittedName>
</protein>
<gene>
    <name evidence="4" type="ORF">ACJRO7_021370</name>
</gene>
<dbReference type="PANTHER" id="PTHR33470:SF22">
    <property type="entry name" value="POLLEN OLE E 1 ALLERGEN AND EXTENSIN FAMILY PROTEIN"/>
    <property type="match status" value="1"/>
</dbReference>
<dbReference type="Pfam" id="PF01190">
    <property type="entry name" value="Pollen_Ole_e_1"/>
    <property type="match status" value="1"/>
</dbReference>
<dbReference type="Proteomes" id="UP001634007">
    <property type="component" value="Unassembled WGS sequence"/>
</dbReference>
<evidence type="ECO:0000313" key="5">
    <source>
        <dbReference type="Proteomes" id="UP001634007"/>
    </source>
</evidence>
<dbReference type="AlphaFoldDB" id="A0ABD3KSC5"/>
<comment type="caution">
    <text evidence="4">The sequence shown here is derived from an EMBL/GenBank/DDBJ whole genome shotgun (WGS) entry which is preliminary data.</text>
</comment>
<feature type="region of interest" description="Disordered" evidence="2">
    <location>
        <begin position="38"/>
        <end position="59"/>
    </location>
</feature>
<evidence type="ECO:0000313" key="4">
    <source>
        <dbReference type="EMBL" id="KAL3740081.1"/>
    </source>
</evidence>
<organism evidence="4 5">
    <name type="scientific">Eucalyptus globulus</name>
    <name type="common">Tasmanian blue gum</name>
    <dbReference type="NCBI Taxonomy" id="34317"/>
    <lineage>
        <taxon>Eukaryota</taxon>
        <taxon>Viridiplantae</taxon>
        <taxon>Streptophyta</taxon>
        <taxon>Embryophyta</taxon>
        <taxon>Tracheophyta</taxon>
        <taxon>Spermatophyta</taxon>
        <taxon>Magnoliopsida</taxon>
        <taxon>eudicotyledons</taxon>
        <taxon>Gunneridae</taxon>
        <taxon>Pentapetalae</taxon>
        <taxon>rosids</taxon>
        <taxon>malvids</taxon>
        <taxon>Myrtales</taxon>
        <taxon>Myrtaceae</taxon>
        <taxon>Myrtoideae</taxon>
        <taxon>Eucalypteae</taxon>
        <taxon>Eucalyptus</taxon>
    </lineage>
</organism>
<keyword evidence="5" id="KW-1185">Reference proteome</keyword>
<sequence>MESAPSKAFLLVQLLLLLSCFQEASCFFPHPPAYPPTQHHDHDYHHHHHAPGQPPVLPPVHPPSPYHSHPLIPAPALVPSHPPAPIKPPFHWPFRTFIAIQGVVYCKSCEYTLNGAKPIIGAVVKLWCKNTKYPAWATATTDKNGYFFLEAPKTVSNFATHKCKVFLVSSPIPSCSEPSNLNGGSSGAPLKFEKLVLGKPLFTLYSVGPLAFEPKCRAPGPK</sequence>
<name>A0ABD3KSC5_EUCGL</name>
<dbReference type="PANTHER" id="PTHR33470">
    <property type="entry name" value="OS01G0164075 PROTEIN"/>
    <property type="match status" value="1"/>
</dbReference>
<feature type="signal peptide" evidence="3">
    <location>
        <begin position="1"/>
        <end position="26"/>
    </location>
</feature>
<dbReference type="EMBL" id="JBJKBG010000005">
    <property type="protein sequence ID" value="KAL3740081.1"/>
    <property type="molecule type" value="Genomic_DNA"/>
</dbReference>
<evidence type="ECO:0000256" key="3">
    <source>
        <dbReference type="SAM" id="SignalP"/>
    </source>
</evidence>
<accession>A0ABD3KSC5</accession>
<dbReference type="PROSITE" id="PS51257">
    <property type="entry name" value="PROKAR_LIPOPROTEIN"/>
    <property type="match status" value="1"/>
</dbReference>
<evidence type="ECO:0000256" key="2">
    <source>
        <dbReference type="SAM" id="MobiDB-lite"/>
    </source>
</evidence>
<evidence type="ECO:0000256" key="1">
    <source>
        <dbReference type="ARBA" id="ARBA00022729"/>
    </source>
</evidence>
<reference evidence="4 5" key="1">
    <citation type="submission" date="2024-11" db="EMBL/GenBank/DDBJ databases">
        <title>Chromosome-level genome assembly of Eucalyptus globulus Labill. provides insights into its genome evolution.</title>
        <authorList>
            <person name="Li X."/>
        </authorList>
    </citation>
    <scope>NUCLEOTIDE SEQUENCE [LARGE SCALE GENOMIC DNA]</scope>
    <source>
        <strain evidence="4">CL2024</strain>
        <tissue evidence="4">Fresh tender leaves</tissue>
    </source>
</reference>
<proteinExistence type="predicted"/>